<evidence type="ECO:0000313" key="2">
    <source>
        <dbReference type="Proteomes" id="UP000280834"/>
    </source>
</evidence>
<keyword evidence="2" id="KW-1185">Reference proteome</keyword>
<dbReference type="Proteomes" id="UP000280834">
    <property type="component" value="Unassembled WGS sequence"/>
</dbReference>
<reference evidence="3" key="1">
    <citation type="submission" date="2017-02" db="UniProtKB">
        <authorList>
            <consortium name="WormBaseParasite"/>
        </authorList>
    </citation>
    <scope>IDENTIFICATION</scope>
</reference>
<name>A0A0R3Q8U3_9BILA</name>
<organism evidence="3">
    <name type="scientific">Brugia timori</name>
    <dbReference type="NCBI Taxonomy" id="42155"/>
    <lineage>
        <taxon>Eukaryota</taxon>
        <taxon>Metazoa</taxon>
        <taxon>Ecdysozoa</taxon>
        <taxon>Nematoda</taxon>
        <taxon>Chromadorea</taxon>
        <taxon>Rhabditida</taxon>
        <taxon>Spirurina</taxon>
        <taxon>Spiruromorpha</taxon>
        <taxon>Filarioidea</taxon>
        <taxon>Onchocercidae</taxon>
        <taxon>Brugia</taxon>
    </lineage>
</organism>
<protein>
    <submittedName>
        <fullName evidence="1 3">Uncharacterized protein</fullName>
    </submittedName>
</protein>
<sequence>MGIFHVSPYQELPCDGSLEKIVMGSEGGFMSYLVGRLQHPPLYFYLGSSWTY</sequence>
<evidence type="ECO:0000313" key="3">
    <source>
        <dbReference type="WBParaSite" id="BTMF_0000275101-mRNA-1"/>
    </source>
</evidence>
<reference evidence="1 2" key="2">
    <citation type="submission" date="2018-11" db="EMBL/GenBank/DDBJ databases">
        <authorList>
            <consortium name="Pathogen Informatics"/>
        </authorList>
    </citation>
    <scope>NUCLEOTIDE SEQUENCE [LARGE SCALE GENOMIC DNA]</scope>
</reference>
<dbReference type="EMBL" id="UZAG01001620">
    <property type="protein sequence ID" value="VDO11717.1"/>
    <property type="molecule type" value="Genomic_DNA"/>
</dbReference>
<accession>A0A0R3Q8U3</accession>
<dbReference type="WBParaSite" id="BTMF_0000275101-mRNA-1">
    <property type="protein sequence ID" value="BTMF_0000275101-mRNA-1"/>
    <property type="gene ID" value="BTMF_0000275101"/>
</dbReference>
<gene>
    <name evidence="1" type="ORF">BTMF_LOCUS2075</name>
</gene>
<evidence type="ECO:0000313" key="1">
    <source>
        <dbReference type="EMBL" id="VDO11717.1"/>
    </source>
</evidence>
<dbReference type="AlphaFoldDB" id="A0A0R3Q8U3"/>
<proteinExistence type="predicted"/>